<proteinExistence type="predicted"/>
<dbReference type="Proteomes" id="UP001221898">
    <property type="component" value="Unassembled WGS sequence"/>
</dbReference>
<gene>
    <name evidence="2" type="ORF">AAFF_G00199650</name>
</gene>
<name>A0AAD7RI77_9TELE</name>
<feature type="compositionally biased region" description="Basic and acidic residues" evidence="1">
    <location>
        <begin position="73"/>
        <end position="83"/>
    </location>
</feature>
<organism evidence="2 3">
    <name type="scientific">Aldrovandia affinis</name>
    <dbReference type="NCBI Taxonomy" id="143900"/>
    <lineage>
        <taxon>Eukaryota</taxon>
        <taxon>Metazoa</taxon>
        <taxon>Chordata</taxon>
        <taxon>Craniata</taxon>
        <taxon>Vertebrata</taxon>
        <taxon>Euteleostomi</taxon>
        <taxon>Actinopterygii</taxon>
        <taxon>Neopterygii</taxon>
        <taxon>Teleostei</taxon>
        <taxon>Notacanthiformes</taxon>
        <taxon>Halosauridae</taxon>
        <taxon>Aldrovandia</taxon>
    </lineage>
</organism>
<feature type="region of interest" description="Disordered" evidence="1">
    <location>
        <begin position="38"/>
        <end position="84"/>
    </location>
</feature>
<comment type="caution">
    <text evidence="2">The sequence shown here is derived from an EMBL/GenBank/DDBJ whole genome shotgun (WGS) entry which is preliminary data.</text>
</comment>
<evidence type="ECO:0000256" key="1">
    <source>
        <dbReference type="SAM" id="MobiDB-lite"/>
    </source>
</evidence>
<keyword evidence="3" id="KW-1185">Reference proteome</keyword>
<protein>
    <submittedName>
        <fullName evidence="2">Uncharacterized protein</fullName>
    </submittedName>
</protein>
<dbReference type="EMBL" id="JAINUG010000267">
    <property type="protein sequence ID" value="KAJ8384633.1"/>
    <property type="molecule type" value="Genomic_DNA"/>
</dbReference>
<accession>A0AAD7RI77</accession>
<dbReference type="AlphaFoldDB" id="A0AAD7RI77"/>
<reference evidence="2" key="1">
    <citation type="journal article" date="2023" name="Science">
        <title>Genome structures resolve the early diversification of teleost fishes.</title>
        <authorList>
            <person name="Parey E."/>
            <person name="Louis A."/>
            <person name="Montfort J."/>
            <person name="Bouchez O."/>
            <person name="Roques C."/>
            <person name="Iampietro C."/>
            <person name="Lluch J."/>
            <person name="Castinel A."/>
            <person name="Donnadieu C."/>
            <person name="Desvignes T."/>
            <person name="Floi Bucao C."/>
            <person name="Jouanno E."/>
            <person name="Wen M."/>
            <person name="Mejri S."/>
            <person name="Dirks R."/>
            <person name="Jansen H."/>
            <person name="Henkel C."/>
            <person name="Chen W.J."/>
            <person name="Zahm M."/>
            <person name="Cabau C."/>
            <person name="Klopp C."/>
            <person name="Thompson A.W."/>
            <person name="Robinson-Rechavi M."/>
            <person name="Braasch I."/>
            <person name="Lecointre G."/>
            <person name="Bobe J."/>
            <person name="Postlethwait J.H."/>
            <person name="Berthelot C."/>
            <person name="Roest Crollius H."/>
            <person name="Guiguen Y."/>
        </authorList>
    </citation>
    <scope>NUCLEOTIDE SEQUENCE</scope>
    <source>
        <strain evidence="2">NC1722</strain>
    </source>
</reference>
<sequence>MWRPRPLIAVGTQRCSDPHKQAGTPTTNQSSFHILASWLPPHGRSHEPSRYTGTTEASRAPRPLAKQQLQRRRTNERVSEHEHNRKKTCCALGGVVWRISGTACPACALRECEVKPHLKLLARFTAASGSGGDVIVV</sequence>
<evidence type="ECO:0000313" key="2">
    <source>
        <dbReference type="EMBL" id="KAJ8384633.1"/>
    </source>
</evidence>
<evidence type="ECO:0000313" key="3">
    <source>
        <dbReference type="Proteomes" id="UP001221898"/>
    </source>
</evidence>